<organism evidence="1 2">
    <name type="scientific">Nyssa sinensis</name>
    <dbReference type="NCBI Taxonomy" id="561372"/>
    <lineage>
        <taxon>Eukaryota</taxon>
        <taxon>Viridiplantae</taxon>
        <taxon>Streptophyta</taxon>
        <taxon>Embryophyta</taxon>
        <taxon>Tracheophyta</taxon>
        <taxon>Spermatophyta</taxon>
        <taxon>Magnoliopsida</taxon>
        <taxon>eudicotyledons</taxon>
        <taxon>Gunneridae</taxon>
        <taxon>Pentapetalae</taxon>
        <taxon>asterids</taxon>
        <taxon>Cornales</taxon>
        <taxon>Nyssaceae</taxon>
        <taxon>Nyssa</taxon>
    </lineage>
</organism>
<reference evidence="1 2" key="1">
    <citation type="submission" date="2019-09" db="EMBL/GenBank/DDBJ databases">
        <title>A chromosome-level genome assembly of the Chinese tupelo Nyssa sinensis.</title>
        <authorList>
            <person name="Yang X."/>
            <person name="Kang M."/>
            <person name="Yang Y."/>
            <person name="Xiong H."/>
            <person name="Wang M."/>
            <person name="Zhang Z."/>
            <person name="Wang Z."/>
            <person name="Wu H."/>
            <person name="Ma T."/>
            <person name="Liu J."/>
            <person name="Xi Z."/>
        </authorList>
    </citation>
    <scope>NUCLEOTIDE SEQUENCE [LARGE SCALE GENOMIC DNA]</scope>
    <source>
        <strain evidence="1">J267</strain>
        <tissue evidence="1">Leaf</tissue>
    </source>
</reference>
<dbReference type="AlphaFoldDB" id="A0A5J5A473"/>
<sequence>MVSAVSSATQSTVISRSKDEVYVAAVPLRATKGPAQLLMSTAYSLNVWDLQHFMVIIKPSSPPNSQALVFDFQPQDPENIYIALAVLSGRKVPGAVLTRKLKRLPKSKCWFIGSSVVELDAVDATYKFNQSWQTDLRVGHHDCRDYTDGLVEYLTGKKSVLECLRSGSYSSS</sequence>
<proteinExistence type="predicted"/>
<evidence type="ECO:0000313" key="1">
    <source>
        <dbReference type="EMBL" id="KAA8524798.1"/>
    </source>
</evidence>
<evidence type="ECO:0000313" key="2">
    <source>
        <dbReference type="Proteomes" id="UP000325577"/>
    </source>
</evidence>
<keyword evidence="2" id="KW-1185">Reference proteome</keyword>
<protein>
    <recommendedName>
        <fullName evidence="3">PTB domain-containing protein</fullName>
    </recommendedName>
</protein>
<name>A0A5J5A473_9ASTE</name>
<dbReference type="EMBL" id="CM018047">
    <property type="protein sequence ID" value="KAA8524798.1"/>
    <property type="molecule type" value="Genomic_DNA"/>
</dbReference>
<dbReference type="PANTHER" id="PTHR36342:SF1">
    <property type="entry name" value="PTB DOMAIN ENGULFMENT ADAPTER"/>
    <property type="match status" value="1"/>
</dbReference>
<dbReference type="OrthoDB" id="1920822at2759"/>
<evidence type="ECO:0008006" key="3">
    <source>
        <dbReference type="Google" id="ProtNLM"/>
    </source>
</evidence>
<dbReference type="PANTHER" id="PTHR36342">
    <property type="entry name" value="PTB DOMAIN ENGULFMENT ADAPTER"/>
    <property type="match status" value="1"/>
</dbReference>
<dbReference type="Proteomes" id="UP000325577">
    <property type="component" value="Linkage Group LG4"/>
</dbReference>
<accession>A0A5J5A473</accession>
<gene>
    <name evidence="1" type="ORF">F0562_011221</name>
</gene>